<organism evidence="1 2">
    <name type="scientific">Aspergillus welwitschiae</name>
    <dbReference type="NCBI Taxonomy" id="1341132"/>
    <lineage>
        <taxon>Eukaryota</taxon>
        <taxon>Fungi</taxon>
        <taxon>Dikarya</taxon>
        <taxon>Ascomycota</taxon>
        <taxon>Pezizomycotina</taxon>
        <taxon>Eurotiomycetes</taxon>
        <taxon>Eurotiomycetidae</taxon>
        <taxon>Eurotiales</taxon>
        <taxon>Aspergillaceae</taxon>
        <taxon>Aspergillus</taxon>
        <taxon>Aspergillus subgen. Circumdati</taxon>
    </lineage>
</organism>
<reference evidence="1 2" key="1">
    <citation type="submission" date="2018-07" db="EMBL/GenBank/DDBJ databases">
        <title>The genomes of Aspergillus section Nigri reveals drivers in fungal speciation.</title>
        <authorList>
            <consortium name="DOE Joint Genome Institute"/>
            <person name="Vesth T.C."/>
            <person name="Nybo J."/>
            <person name="Theobald S."/>
            <person name="Brandl J."/>
            <person name="Frisvad J.C."/>
            <person name="Nielsen K.F."/>
            <person name="Lyhne E.K."/>
            <person name="Kogle M.E."/>
            <person name="Kuo A."/>
            <person name="Riley R."/>
            <person name="Clum A."/>
            <person name="Nolan M."/>
            <person name="Lipzen A."/>
            <person name="Salamov A."/>
            <person name="Henrissat B."/>
            <person name="Wiebenga A."/>
            <person name="De vries R.P."/>
            <person name="Grigoriev I.V."/>
            <person name="Mortensen U.H."/>
            <person name="Andersen M.R."/>
            <person name="Baker S.E."/>
        </authorList>
    </citation>
    <scope>NUCLEOTIDE SEQUENCE [LARGE SCALE GENOMIC DNA]</scope>
    <source>
        <strain evidence="1 2">CBS 139.54b</strain>
    </source>
</reference>
<dbReference type="InterPro" id="IPR011009">
    <property type="entry name" value="Kinase-like_dom_sf"/>
</dbReference>
<name>A0A3F3QAH0_9EURO</name>
<dbReference type="STRING" id="1341132.A0A3F3QAH0"/>
<accession>A0A3F3QAH0</accession>
<dbReference type="RefSeq" id="XP_026629079.1">
    <property type="nucleotide sequence ID" value="XM_026768790.1"/>
</dbReference>
<dbReference type="SUPFAM" id="SSF56112">
    <property type="entry name" value="Protein kinase-like (PK-like)"/>
    <property type="match status" value="1"/>
</dbReference>
<evidence type="ECO:0000313" key="1">
    <source>
        <dbReference type="EMBL" id="RDH36057.1"/>
    </source>
</evidence>
<dbReference type="EMBL" id="KZ852038">
    <property type="protein sequence ID" value="RDH36057.1"/>
    <property type="molecule type" value="Genomic_DNA"/>
</dbReference>
<gene>
    <name evidence="1" type="ORF">BDQ94DRAFT_157664</name>
</gene>
<dbReference type="Gene3D" id="1.10.510.10">
    <property type="entry name" value="Transferase(Phosphotransferase) domain 1"/>
    <property type="match status" value="1"/>
</dbReference>
<protein>
    <recommendedName>
        <fullName evidence="3">Protein kinase domain-containing protein</fullName>
    </recommendedName>
</protein>
<dbReference type="GeneID" id="38137146"/>
<evidence type="ECO:0000313" key="2">
    <source>
        <dbReference type="Proteomes" id="UP000253729"/>
    </source>
</evidence>
<proteinExistence type="predicted"/>
<dbReference type="AlphaFoldDB" id="A0A3F3QAH0"/>
<evidence type="ECO:0008006" key="3">
    <source>
        <dbReference type="Google" id="ProtNLM"/>
    </source>
</evidence>
<keyword evidence="2" id="KW-1185">Reference proteome</keyword>
<dbReference type="Proteomes" id="UP000253729">
    <property type="component" value="Unassembled WGS sequence"/>
</dbReference>
<sequence>MPTEITVTPSEIEFLETLQESKNSVVFKVTFQGKPCVLKVQQYHDRGPSEFDPPDREVNLFVAQSTAYQRLKSKEFCNRGVIPDSYGIIRNIQPALWPGFGMFLGLSNYWERRMAEFRRILDDIHEANVLHGDPMPRNMMVSVSGDEERVLWVDFDSAQTFPEDGSHPRQKVWVEGEDELVDCFMVALGEDYRDGKLSRTVSYYYDCFPI</sequence>